<evidence type="ECO:0000313" key="4">
    <source>
        <dbReference type="EMBL" id="AMP46304.1"/>
    </source>
</evidence>
<dbReference type="AlphaFoldDB" id="A0A142C653"/>
<comment type="similarity">
    <text evidence="1">Belongs to the annexin family.</text>
</comment>
<dbReference type="EMBL" id="KU341423">
    <property type="protein sequence ID" value="AMP46304.1"/>
    <property type="molecule type" value="Genomic_DNA"/>
</dbReference>
<keyword evidence="2" id="KW-0677">Repeat</keyword>
<dbReference type="InterPro" id="IPR037104">
    <property type="entry name" value="Annexin_sf"/>
</dbReference>
<dbReference type="PANTHER" id="PTHR10502:SF102">
    <property type="entry name" value="ANNEXIN B11"/>
    <property type="match status" value="1"/>
</dbReference>
<dbReference type="InterPro" id="IPR001464">
    <property type="entry name" value="Annexin"/>
</dbReference>
<name>A0A142C653_SPIBA</name>
<evidence type="ECO:0000256" key="2">
    <source>
        <dbReference type="ARBA" id="ARBA00022737"/>
    </source>
</evidence>
<reference evidence="4" key="1">
    <citation type="submission" date="2015-12" db="EMBL/GenBank/DDBJ databases">
        <title>Comparative cell biology and evolution of annexins in diplomonads.</title>
        <authorList>
            <person name="Einarsson E."/>
            <person name="Astvaldsson A."/>
            <person name="Hultenby K."/>
            <person name="Andersson J.O."/>
            <person name="Svard S.G."/>
            <person name="Jerlstrom-Hultqvist J."/>
        </authorList>
    </citation>
    <scope>NUCLEOTIDE SEQUENCE</scope>
</reference>
<accession>A0A142C653</accession>
<dbReference type="GO" id="GO:0005544">
    <property type="term" value="F:calcium-dependent phospholipid binding"/>
    <property type="evidence" value="ECO:0007669"/>
    <property type="project" value="InterPro"/>
</dbReference>
<organism evidence="4">
    <name type="scientific">Spironucleus barkhanus</name>
    <dbReference type="NCBI Taxonomy" id="103874"/>
    <lineage>
        <taxon>Eukaryota</taxon>
        <taxon>Metamonada</taxon>
        <taxon>Diplomonadida</taxon>
        <taxon>Hexamitidae</taxon>
        <taxon>Hexamitinae</taxon>
        <taxon>Spironucleus</taxon>
    </lineage>
</organism>
<dbReference type="GO" id="GO:0001786">
    <property type="term" value="F:phosphatidylserine binding"/>
    <property type="evidence" value="ECO:0007669"/>
    <property type="project" value="TreeGrafter"/>
</dbReference>
<keyword evidence="3" id="KW-0041">Annexin</keyword>
<sequence>MLQIDKSKMNNYFLQLYCDQVKYATEGYAVDLHAILNVFQNITPDNVDDLVKAFYSCYQRSILTLLKQNTAGKQDQLLSNFLQSRYQLWARLIKKTIKGLGTDERVLTELIMLATEEDLNCIQETYQQIFDIEMLDDISADFGKSTLLKLLKGWVYSTRYERKNFLQDAEALSVVLKDKKPDEQTVVRLLTTTTRAEFVEINKSFKILTGKNILEALHGRMGKSQYAVDLAFHTLHGIDSGIAFVLSQDAKGKKSSLLWLVPLLRDRFTASIQTQFKVLTGRTLLQDLQKDFGDLGDQMYVFFKE</sequence>
<dbReference type="PRINTS" id="PR00196">
    <property type="entry name" value="ANNEXIN"/>
</dbReference>
<dbReference type="GO" id="GO:0005737">
    <property type="term" value="C:cytoplasm"/>
    <property type="evidence" value="ECO:0007669"/>
    <property type="project" value="TreeGrafter"/>
</dbReference>
<dbReference type="Gene3D" id="1.10.220.10">
    <property type="entry name" value="Annexin"/>
    <property type="match status" value="2"/>
</dbReference>
<dbReference type="GO" id="GO:0005509">
    <property type="term" value="F:calcium ion binding"/>
    <property type="evidence" value="ECO:0007669"/>
    <property type="project" value="InterPro"/>
</dbReference>
<dbReference type="GO" id="GO:0005886">
    <property type="term" value="C:plasma membrane"/>
    <property type="evidence" value="ECO:0007669"/>
    <property type="project" value="TreeGrafter"/>
</dbReference>
<protein>
    <submittedName>
        <fullName evidence="4">Annexin 1</fullName>
    </submittedName>
</protein>
<proteinExistence type="inferred from homology"/>
<evidence type="ECO:0000256" key="3">
    <source>
        <dbReference type="ARBA" id="ARBA00023216"/>
    </source>
</evidence>
<dbReference type="InterPro" id="IPR018502">
    <property type="entry name" value="Annexin_repeat"/>
</dbReference>
<dbReference type="PROSITE" id="PS51897">
    <property type="entry name" value="ANNEXIN_2"/>
    <property type="match status" value="1"/>
</dbReference>
<evidence type="ECO:0000256" key="1">
    <source>
        <dbReference type="ARBA" id="ARBA00007831"/>
    </source>
</evidence>
<dbReference type="SUPFAM" id="SSF47874">
    <property type="entry name" value="Annexin"/>
    <property type="match status" value="1"/>
</dbReference>
<dbReference type="PANTHER" id="PTHR10502">
    <property type="entry name" value="ANNEXIN"/>
    <property type="match status" value="1"/>
</dbReference>
<dbReference type="Pfam" id="PF00191">
    <property type="entry name" value="Annexin"/>
    <property type="match status" value="1"/>
</dbReference>